<name>A0ABT8VQ00_9FLAO</name>
<dbReference type="PANTHER" id="PTHR41339">
    <property type="entry name" value="LIPL48"/>
    <property type="match status" value="1"/>
</dbReference>
<keyword evidence="3" id="KW-1185">Reference proteome</keyword>
<protein>
    <recommendedName>
        <fullName evidence="4">Multidrug transporter</fullName>
    </recommendedName>
</protein>
<feature type="signal peptide" evidence="1">
    <location>
        <begin position="1"/>
        <end position="21"/>
    </location>
</feature>
<keyword evidence="1" id="KW-0732">Signal</keyword>
<dbReference type="EMBL" id="JAUMIT010000001">
    <property type="protein sequence ID" value="MDO3694043.1"/>
    <property type="molecule type" value="Genomic_DNA"/>
</dbReference>
<sequence>MKKLILSMLAIAAITFTSCTSDDDDNNGGSNKNGQLAGAITSNLTLDASVEYTLTGAVFVKDGVTLTIPAGTTIKALAGGTDVYLLVEKGGKIVADGDASNPIIFTSNATSPAAGDWGGLIINGKAPISRPSGQSSNSATEVNSGLFYGGDVENDNSGILDYVILEYTGARIDGDAEHNGLTLNGVGSGTTLSNIAILYGDDDAIEFFGGSVNASNILAVNAKDDMFDFTQGYTGTCTNLYGIREAGFTAVTSDPRGIEADGNLDGNSPSDIAQSDFTVNGLTIEHSGEVEMSDAIKVRRGATATITNAIVKSGNAQAVFGDIVDLQDSKSDATDDTIITVVIDPANGVDVTDVKNTVSAGATITATSGTTGGADFSVFSWTGYTK</sequence>
<dbReference type="RefSeq" id="WP_302883286.1">
    <property type="nucleotide sequence ID" value="NZ_JAUMIT010000001.1"/>
</dbReference>
<evidence type="ECO:0000256" key="1">
    <source>
        <dbReference type="SAM" id="SignalP"/>
    </source>
</evidence>
<dbReference type="Proteomes" id="UP001168642">
    <property type="component" value="Unassembled WGS sequence"/>
</dbReference>
<feature type="chain" id="PRO_5045802654" description="Multidrug transporter" evidence="1">
    <location>
        <begin position="22"/>
        <end position="386"/>
    </location>
</feature>
<comment type="caution">
    <text evidence="2">The sequence shown here is derived from an EMBL/GenBank/DDBJ whole genome shotgun (WGS) entry which is preliminary data.</text>
</comment>
<dbReference type="PANTHER" id="PTHR41339:SF1">
    <property type="entry name" value="SECRETED PROTEIN"/>
    <property type="match status" value="1"/>
</dbReference>
<gene>
    <name evidence="2" type="ORF">QVZ41_04150</name>
</gene>
<evidence type="ECO:0000313" key="3">
    <source>
        <dbReference type="Proteomes" id="UP001168642"/>
    </source>
</evidence>
<organism evidence="2 3">
    <name type="scientific">Wenyingzhuangia gilva</name>
    <dbReference type="NCBI Taxonomy" id="3057677"/>
    <lineage>
        <taxon>Bacteria</taxon>
        <taxon>Pseudomonadati</taxon>
        <taxon>Bacteroidota</taxon>
        <taxon>Flavobacteriia</taxon>
        <taxon>Flavobacteriales</taxon>
        <taxon>Flavobacteriaceae</taxon>
        <taxon>Wenyingzhuangia</taxon>
    </lineage>
</organism>
<evidence type="ECO:0008006" key="4">
    <source>
        <dbReference type="Google" id="ProtNLM"/>
    </source>
</evidence>
<accession>A0ABT8VQ00</accession>
<evidence type="ECO:0000313" key="2">
    <source>
        <dbReference type="EMBL" id="MDO3694043.1"/>
    </source>
</evidence>
<dbReference type="PROSITE" id="PS51257">
    <property type="entry name" value="PROKAR_LIPOPROTEIN"/>
    <property type="match status" value="1"/>
</dbReference>
<proteinExistence type="predicted"/>
<reference evidence="2" key="1">
    <citation type="submission" date="2023-07" db="EMBL/GenBank/DDBJ databases">
        <title>Wenyingzhuangia sp. chi5 genome sequencing and assembly.</title>
        <authorList>
            <person name="Park S."/>
        </authorList>
    </citation>
    <scope>NUCLEOTIDE SEQUENCE</scope>
    <source>
        <strain evidence="2">Chi5</strain>
    </source>
</reference>